<reference evidence="2 3" key="1">
    <citation type="submission" date="2014-04" db="EMBL/GenBank/DDBJ databases">
        <authorList>
            <consortium name="DOE Joint Genome Institute"/>
            <person name="Kuo A."/>
            <person name="Tarkka M."/>
            <person name="Buscot F."/>
            <person name="Kohler A."/>
            <person name="Nagy L.G."/>
            <person name="Floudas D."/>
            <person name="Copeland A."/>
            <person name="Barry K.W."/>
            <person name="Cichocki N."/>
            <person name="Veneault-Fourrey C."/>
            <person name="LaButti K."/>
            <person name="Lindquist E.A."/>
            <person name="Lipzen A."/>
            <person name="Lundell T."/>
            <person name="Morin E."/>
            <person name="Murat C."/>
            <person name="Sun H."/>
            <person name="Tunlid A."/>
            <person name="Henrissat B."/>
            <person name="Grigoriev I.V."/>
            <person name="Hibbett D.S."/>
            <person name="Martin F."/>
            <person name="Nordberg H.P."/>
            <person name="Cantor M.N."/>
            <person name="Hua S.X."/>
        </authorList>
    </citation>
    <scope>NUCLEOTIDE SEQUENCE [LARGE SCALE GENOMIC DNA]</scope>
    <source>
        <strain evidence="2 3">F 1598</strain>
    </source>
</reference>
<proteinExistence type="predicted"/>
<dbReference type="AlphaFoldDB" id="A0A0C3F2S2"/>
<keyword evidence="1" id="KW-0472">Membrane</keyword>
<evidence type="ECO:0000313" key="3">
    <source>
        <dbReference type="Proteomes" id="UP000054166"/>
    </source>
</evidence>
<reference evidence="3" key="2">
    <citation type="submission" date="2015-01" db="EMBL/GenBank/DDBJ databases">
        <title>Evolutionary Origins and Diversification of the Mycorrhizal Mutualists.</title>
        <authorList>
            <consortium name="DOE Joint Genome Institute"/>
            <consortium name="Mycorrhizal Genomics Consortium"/>
            <person name="Kohler A."/>
            <person name="Kuo A."/>
            <person name="Nagy L.G."/>
            <person name="Floudas D."/>
            <person name="Copeland A."/>
            <person name="Barry K.W."/>
            <person name="Cichocki N."/>
            <person name="Veneault-Fourrey C."/>
            <person name="LaButti K."/>
            <person name="Lindquist E.A."/>
            <person name="Lipzen A."/>
            <person name="Lundell T."/>
            <person name="Morin E."/>
            <person name="Murat C."/>
            <person name="Riley R."/>
            <person name="Ohm R."/>
            <person name="Sun H."/>
            <person name="Tunlid A."/>
            <person name="Henrissat B."/>
            <person name="Grigoriev I.V."/>
            <person name="Hibbett D.S."/>
            <person name="Martin F."/>
        </authorList>
    </citation>
    <scope>NUCLEOTIDE SEQUENCE [LARGE SCALE GENOMIC DNA]</scope>
    <source>
        <strain evidence="3">F 1598</strain>
    </source>
</reference>
<dbReference type="InParanoid" id="A0A0C3F2S2"/>
<dbReference type="EMBL" id="KN833062">
    <property type="protein sequence ID" value="KIM74374.1"/>
    <property type="molecule type" value="Genomic_DNA"/>
</dbReference>
<feature type="transmembrane region" description="Helical" evidence="1">
    <location>
        <begin position="93"/>
        <end position="116"/>
    </location>
</feature>
<evidence type="ECO:0000313" key="2">
    <source>
        <dbReference type="EMBL" id="KIM74374.1"/>
    </source>
</evidence>
<organism evidence="2 3">
    <name type="scientific">Piloderma croceum (strain F 1598)</name>
    <dbReference type="NCBI Taxonomy" id="765440"/>
    <lineage>
        <taxon>Eukaryota</taxon>
        <taxon>Fungi</taxon>
        <taxon>Dikarya</taxon>
        <taxon>Basidiomycota</taxon>
        <taxon>Agaricomycotina</taxon>
        <taxon>Agaricomycetes</taxon>
        <taxon>Agaricomycetidae</taxon>
        <taxon>Atheliales</taxon>
        <taxon>Atheliaceae</taxon>
        <taxon>Piloderma</taxon>
    </lineage>
</organism>
<keyword evidence="1" id="KW-0812">Transmembrane</keyword>
<protein>
    <recommendedName>
        <fullName evidence="4">Cation/H+ exchanger domain-containing protein</fullName>
    </recommendedName>
</protein>
<accession>A0A0C3F2S2</accession>
<dbReference type="Proteomes" id="UP000054166">
    <property type="component" value="Unassembled WGS sequence"/>
</dbReference>
<gene>
    <name evidence="2" type="ORF">PILCRDRAFT_14520</name>
</gene>
<sequence>MPGHPFPDSPVLTNSAWSYLRRTDFLMNGPSVLPQNKTNPFHPTMSRMRSMCLLGIAMVTRGEIALIVAQLARPLLVSTSDTNGGASSTDSELFAIVIWAILISTVGGAVGVGLVLRTNRTAIGVAQ</sequence>
<keyword evidence="1" id="KW-1133">Transmembrane helix</keyword>
<name>A0A0C3F2S2_PILCF</name>
<keyword evidence="3" id="KW-1185">Reference proteome</keyword>
<evidence type="ECO:0008006" key="4">
    <source>
        <dbReference type="Google" id="ProtNLM"/>
    </source>
</evidence>
<dbReference type="HOGENOM" id="CLU_1971367_0_0_1"/>
<evidence type="ECO:0000256" key="1">
    <source>
        <dbReference type="SAM" id="Phobius"/>
    </source>
</evidence>
<dbReference type="OrthoDB" id="1288932at2759"/>